<gene>
    <name evidence="2" type="ORF">PR048_019434</name>
</gene>
<dbReference type="EMBL" id="JARBHB010000007">
    <property type="protein sequence ID" value="KAJ8878845.1"/>
    <property type="molecule type" value="Genomic_DNA"/>
</dbReference>
<reference evidence="2 3" key="1">
    <citation type="submission" date="2023-02" db="EMBL/GenBank/DDBJ databases">
        <title>LHISI_Scaffold_Assembly.</title>
        <authorList>
            <person name="Stuart O.P."/>
            <person name="Cleave R."/>
            <person name="Magrath M.J.L."/>
            <person name="Mikheyev A.S."/>
        </authorList>
    </citation>
    <scope>NUCLEOTIDE SEQUENCE [LARGE SCALE GENOMIC DNA]</scope>
    <source>
        <strain evidence="2">Daus_M_001</strain>
        <tissue evidence="2">Leg muscle</tissue>
    </source>
</reference>
<evidence type="ECO:0000256" key="1">
    <source>
        <dbReference type="SAM" id="MobiDB-lite"/>
    </source>
</evidence>
<evidence type="ECO:0000313" key="2">
    <source>
        <dbReference type="EMBL" id="KAJ8878845.1"/>
    </source>
</evidence>
<accession>A0ABQ9H3J2</accession>
<comment type="caution">
    <text evidence="2">The sequence shown here is derived from an EMBL/GenBank/DDBJ whole genome shotgun (WGS) entry which is preliminary data.</text>
</comment>
<feature type="compositionally biased region" description="Basic and acidic residues" evidence="1">
    <location>
        <begin position="34"/>
        <end position="50"/>
    </location>
</feature>
<organism evidence="2 3">
    <name type="scientific">Dryococelus australis</name>
    <dbReference type="NCBI Taxonomy" id="614101"/>
    <lineage>
        <taxon>Eukaryota</taxon>
        <taxon>Metazoa</taxon>
        <taxon>Ecdysozoa</taxon>
        <taxon>Arthropoda</taxon>
        <taxon>Hexapoda</taxon>
        <taxon>Insecta</taxon>
        <taxon>Pterygota</taxon>
        <taxon>Neoptera</taxon>
        <taxon>Polyneoptera</taxon>
        <taxon>Phasmatodea</taxon>
        <taxon>Verophasmatodea</taxon>
        <taxon>Anareolatae</taxon>
        <taxon>Phasmatidae</taxon>
        <taxon>Eurycanthinae</taxon>
        <taxon>Dryococelus</taxon>
    </lineage>
</organism>
<keyword evidence="3" id="KW-1185">Reference proteome</keyword>
<evidence type="ECO:0000313" key="3">
    <source>
        <dbReference type="Proteomes" id="UP001159363"/>
    </source>
</evidence>
<name>A0ABQ9H3J2_9NEOP</name>
<sequence>MDRKLQRLLALRKTSIPVRTQARRKIVRSNVRKRLGDEQMRGESAKHGPRGEQCSAEGGGEEGRINLGPHFPRGENAVPIAGATLTILSSCKLHDSYCHTVAIALPRYQLELDSDSNCRLRTCNYRRVNRVASLSYQQQQIQAANISLREDTYMRKNAKCSLYREQPLVVVGSVVDATHLVDGALELLDFATYGRLVEAKRCMFYIAYYVTFAAHNTAADVNNRSAHAQLKEADKASASLDKRGEDSLLPLHHLPPRQKHMSRHFPIWQLKFNNGNFYNAQNICSYINTTFLPKFHAFKRCLLVRKKFYITSSVYLSGYVCYDDEKSVIEFRDHARKILRVRSFRINRGPMHTMSQVRFTFAKYKIAYNFPNSKSLFSLTLGAMKGKSGADALGERVFSGCCYRPSREDLQSLGPSLNAHLSTRTVRGEFSCGLSKGTASSATFAYELSVIMWEVSSGVITVAIDGRRLIVFTNESRLTLEHMVIRCYGLGRHQSCLHIFFSVLFTEGIEKAQRYINELLLRVISSQRTGFNSQPGHSGISQVGIVPDGVAGRRVFSGIARFPHPCILVLLHSHLMSPSSALRTSSFRTAQICVANKEKMIMRAILKSTHYLFVFAATVTLANYDLGQYDGLRIICPQNCVNWVSVGYVHCYSYRDTNISNCRRPSDQYESGSISKIPMAIDPRMLGEFAFSTCARNVHDAGPSTRVFEVRGANDDITFNVEIPSAQQSPQLLPSIWPELTKFFKMIDDVLCEISLVMWVFHTASLTHRVIHVLASLFRSVYTLIAKVFNTAAQRRTLMKNEMPTWKRPQQAMDMDVPSKKYYTSGELIHATPGQHISLVDGSAAMDPLHHNCHPRRQKFLNFLSQVTSHKRLIRALRPGRISASNEVNTYRIPCYLFWGKAVATANEQITEARVHKGQWSPACCQMNLRNYLGNGVGLTIPLPLQILVKDAIKDFIAVLPISLVRLPSQKETEVYECSVFNGLSNCEAGFRYVSFRTGQFTSGLDVTISDNIEFSVMLFDNFGFTTAAFISRIAGKLRYNAAWFDLASTSIPASCLMPEAIRWKYGLPANCWPTVSVLRRLDIAAMPGLRRLDVVTMPVLRRLDVVTMPGLIRLGVVTMPGLRRLDVVTMAGLWRLDVVTMTGRVCDGWMLDVATMPGLRRLDVVTMPGLRWPEVISIPDLQLGNVQISDSSTSGLVKKERAVNSVFGYSAKHIHLGRNAFIFNGFMWMFLTPYPHFVPVHLTICGNVAFPKVNCFQTTPLAPPVRGYLNEMLPQLWIGRGAAGDQALHHLPPRSLDLTSRVLFLGGYIKDQMFHPTLPANIDSLKTRITDTIQTVTSDMWIEFEYRVDVVRAAHPDIHGRHSLSETIVAIVQYVFGFSLTSKREWSADVWAAPRREVMTADRIIPLSAMLVTPERVKKVKHNKFSIPRRLQGGKLINQFSSRTTDNNKHSSSILRCAFDHACVHSPVPAAKAKSYNRLFFFYFVNGGDGTSTQRTYFGSLWVKETCAKRGNILALALLSFLKCQPRGSVINVLFAAEWGKKEEAELARAGIVLVWLETNETGWHSGVGDGGREGLEVEADNGVRDLTAVEVALPRETSDDTKQAYRVKMNAENTSKTSLQQVTDFEKGLVIGLKRAVQSTVSFVRTMMCCPMTLGAVGAVDTPTRGSTTSRVDRRIIGYARRGGITWRPRQRYAPACPTNSFPIPCGDESAIPAPVTCAVINSATAAAAQYTGQSTLRTTPDRTRRTGHAQDCLRRVQTLPRPARFPGMSRTEHVVGLVEKPVTIVPQHPGSVTHRYHNCVPVCLRTTSGICWIPRRSTLRRVSHYEWVRRAFIDVQMEYHRYTCLRCSQFSDKMKCDNKVLACCIVAGYRAARCEKRTMGTGSTEINTVNDVKQSHSLTAYFHCTAFSFERTVTSHAPNLTGPPACLTYTARRNIERSLFSLELEICQRPCVLLCYVIKIKNLNLDWNCDVPRRTIYVKCCSSEPEPRQTAMQQAEKFRTDKGESSTPIKLDIPVIDTQDSELACSVLVVLHVTMGFSVHTTLLFFYCAGSCGKVQRRPISTIDARLILSSRNVCLKHSAMPFNDQVLNYKTQIARICHFRAAIPSEERVRASQNGATSDPRARLAYLCPRTPDSPCEAYTFCSLICSNFKVSRCVIPYDIRKVFPSKAAIGSEAHRAGLINCDPITNVTSLWSRKGSSTACSEEPSEHSLTVILGNHAKPKSGWPYQDSNPGTPECESIGLPLYHLDLVPVMAIRVRAAPGLGYRVSLRHMKNALDYSPRFSQRDSGCVEPSRW</sequence>
<dbReference type="Proteomes" id="UP001159363">
    <property type="component" value="Chromosome 6"/>
</dbReference>
<protein>
    <submittedName>
        <fullName evidence="2">Uncharacterized protein</fullName>
    </submittedName>
</protein>
<proteinExistence type="predicted"/>
<feature type="region of interest" description="Disordered" evidence="1">
    <location>
        <begin position="30"/>
        <end position="62"/>
    </location>
</feature>